<feature type="active site" description="Nucleophile" evidence="6">
    <location>
        <position position="54"/>
    </location>
</feature>
<dbReference type="InterPro" id="IPR050438">
    <property type="entry name" value="LMW_PTPase"/>
</dbReference>
<organism evidence="8 9">
    <name type="scientific">Reinekea forsetii</name>
    <dbReference type="NCBI Taxonomy" id="1336806"/>
    <lineage>
        <taxon>Bacteria</taxon>
        <taxon>Pseudomonadati</taxon>
        <taxon>Pseudomonadota</taxon>
        <taxon>Gammaproteobacteria</taxon>
        <taxon>Oceanospirillales</taxon>
        <taxon>Saccharospirillaceae</taxon>
        <taxon>Reinekea</taxon>
    </lineage>
</organism>
<feature type="active site" description="Proton donor" evidence="6">
    <location>
        <position position="158"/>
    </location>
</feature>
<evidence type="ECO:0000256" key="4">
    <source>
        <dbReference type="ARBA" id="ARBA00022912"/>
    </source>
</evidence>
<dbReference type="AlphaFoldDB" id="A0A2K8KKT7"/>
<dbReference type="InterPro" id="IPR023485">
    <property type="entry name" value="Ptyr_pPase"/>
</dbReference>
<evidence type="ECO:0000256" key="5">
    <source>
        <dbReference type="ARBA" id="ARBA00051722"/>
    </source>
</evidence>
<keyword evidence="3" id="KW-0378">Hydrolase</keyword>
<dbReference type="Gene3D" id="3.40.50.2300">
    <property type="match status" value="1"/>
</dbReference>
<dbReference type="OrthoDB" id="9784339at2"/>
<dbReference type="KEGG" id="rfo:REIFOR_00255"/>
<comment type="catalytic activity">
    <reaction evidence="5">
        <text>O-phospho-L-tyrosyl-[protein] + H2O = L-tyrosyl-[protein] + phosphate</text>
        <dbReference type="Rhea" id="RHEA:10684"/>
        <dbReference type="Rhea" id="RHEA-COMP:10136"/>
        <dbReference type="Rhea" id="RHEA-COMP:20101"/>
        <dbReference type="ChEBI" id="CHEBI:15377"/>
        <dbReference type="ChEBI" id="CHEBI:43474"/>
        <dbReference type="ChEBI" id="CHEBI:46858"/>
        <dbReference type="ChEBI" id="CHEBI:61978"/>
        <dbReference type="EC" id="3.1.3.48"/>
    </reaction>
</comment>
<dbReference type="InterPro" id="IPR017867">
    <property type="entry name" value="Tyr_phospatase_low_mol_wt"/>
</dbReference>
<dbReference type="PANTHER" id="PTHR11717">
    <property type="entry name" value="LOW MOLECULAR WEIGHT PROTEIN TYROSINE PHOSPHATASE"/>
    <property type="match status" value="1"/>
</dbReference>
<dbReference type="SUPFAM" id="SSF52788">
    <property type="entry name" value="Phosphotyrosine protein phosphatases I"/>
    <property type="match status" value="1"/>
</dbReference>
<dbReference type="GO" id="GO:0004725">
    <property type="term" value="F:protein tyrosine phosphatase activity"/>
    <property type="evidence" value="ECO:0007669"/>
    <property type="project" value="UniProtKB-EC"/>
</dbReference>
<evidence type="ECO:0000259" key="7">
    <source>
        <dbReference type="SMART" id="SM00226"/>
    </source>
</evidence>
<name>A0A2K8KKT7_9GAMM</name>
<dbReference type="Pfam" id="PF01451">
    <property type="entry name" value="LMWPc"/>
    <property type="match status" value="1"/>
</dbReference>
<sequence>MKMLSAIPRQINSRFGSKQGLVKYLYFGVRMLLGNYERFDVKKLGKPHRLVFVCSGNICRSPFAEGVAKKVGYSAISFGLDTRGGDAADARAMAIAEQEGIDLRRHRTTKACDYVPHIGDLIVVMEPKHFGLYKKLKLDIPVTLLGLYGPKSLPYIQDPYSASEAYFARCQKIILHKTTKLIEYVSQ</sequence>
<evidence type="ECO:0000256" key="6">
    <source>
        <dbReference type="PIRSR" id="PIRSR617867-1"/>
    </source>
</evidence>
<dbReference type="Proteomes" id="UP000229757">
    <property type="component" value="Chromosome"/>
</dbReference>
<evidence type="ECO:0000256" key="1">
    <source>
        <dbReference type="ARBA" id="ARBA00011063"/>
    </source>
</evidence>
<gene>
    <name evidence="8" type="ORF">REIFOR_00255</name>
</gene>
<dbReference type="InterPro" id="IPR036196">
    <property type="entry name" value="Ptyr_pPase_sf"/>
</dbReference>
<comment type="similarity">
    <text evidence="1">Belongs to the low molecular weight phosphotyrosine protein phosphatase family.</text>
</comment>
<dbReference type="RefSeq" id="WP_100255836.1">
    <property type="nucleotide sequence ID" value="NZ_CP011797.1"/>
</dbReference>
<feature type="active site" evidence="6">
    <location>
        <position position="60"/>
    </location>
</feature>
<evidence type="ECO:0000256" key="3">
    <source>
        <dbReference type="ARBA" id="ARBA00022801"/>
    </source>
</evidence>
<dbReference type="PANTHER" id="PTHR11717:SF31">
    <property type="entry name" value="LOW MOLECULAR WEIGHT PROTEIN-TYROSINE-PHOSPHATASE ETP-RELATED"/>
    <property type="match status" value="1"/>
</dbReference>
<proteinExistence type="inferred from homology"/>
<reference evidence="8 9" key="1">
    <citation type="journal article" date="2017" name="Environ. Microbiol.">
        <title>Genomic and physiological analyses of 'Reinekea forsetii' reveal a versatile opportunistic lifestyle during spring algae blooms.</title>
        <authorList>
            <person name="Avci B."/>
            <person name="Hahnke R.L."/>
            <person name="Chafee M."/>
            <person name="Fischer T."/>
            <person name="Gruber-Vodicka H."/>
            <person name="Tegetmeyer H.E."/>
            <person name="Harder J."/>
            <person name="Fuchs B.M."/>
            <person name="Amann R.I."/>
            <person name="Teeling H."/>
        </authorList>
    </citation>
    <scope>NUCLEOTIDE SEQUENCE [LARGE SCALE GENOMIC DNA]</scope>
    <source>
        <strain evidence="8 9">Hel1_31_D35</strain>
    </source>
</reference>
<dbReference type="SMART" id="SM00226">
    <property type="entry name" value="LMWPc"/>
    <property type="match status" value="1"/>
</dbReference>
<feature type="domain" description="Phosphotyrosine protein phosphatase I" evidence="7">
    <location>
        <begin position="48"/>
        <end position="184"/>
    </location>
</feature>
<dbReference type="EC" id="3.1.3.48" evidence="2"/>
<keyword evidence="9" id="KW-1185">Reference proteome</keyword>
<evidence type="ECO:0000256" key="2">
    <source>
        <dbReference type="ARBA" id="ARBA00013064"/>
    </source>
</evidence>
<dbReference type="EMBL" id="CP011797">
    <property type="protein sequence ID" value="ATX75432.1"/>
    <property type="molecule type" value="Genomic_DNA"/>
</dbReference>
<evidence type="ECO:0000313" key="8">
    <source>
        <dbReference type="EMBL" id="ATX75432.1"/>
    </source>
</evidence>
<accession>A0A2K8KKT7</accession>
<evidence type="ECO:0000313" key="9">
    <source>
        <dbReference type="Proteomes" id="UP000229757"/>
    </source>
</evidence>
<dbReference type="PRINTS" id="PR00719">
    <property type="entry name" value="LMWPTPASE"/>
</dbReference>
<protein>
    <recommendedName>
        <fullName evidence="2">protein-tyrosine-phosphatase</fullName>
        <ecNumber evidence="2">3.1.3.48</ecNumber>
    </recommendedName>
</protein>
<keyword evidence="4" id="KW-0904">Protein phosphatase</keyword>